<evidence type="ECO:0000256" key="7">
    <source>
        <dbReference type="HAMAP-Rule" id="MF_01659"/>
    </source>
</evidence>
<dbReference type="GO" id="GO:0009234">
    <property type="term" value="P:menaquinone biosynthetic process"/>
    <property type="evidence" value="ECO:0007669"/>
    <property type="project" value="UniProtKB-UniRule"/>
</dbReference>
<dbReference type="CDD" id="cd02009">
    <property type="entry name" value="TPP_SHCHC_synthase"/>
    <property type="match status" value="1"/>
</dbReference>
<comment type="subunit">
    <text evidence="7">Homodimer.</text>
</comment>
<evidence type="ECO:0000256" key="2">
    <source>
        <dbReference type="ARBA" id="ARBA00022679"/>
    </source>
</evidence>
<comment type="pathway">
    <text evidence="7">Quinol/quinone metabolism; 1,4-dihydroxy-2-naphthoate biosynthesis; 1,4-dihydroxy-2-naphthoate from chorismate: step 2/7.</text>
</comment>
<dbReference type="RefSeq" id="WP_207541525.1">
    <property type="nucleotide sequence ID" value="NZ_JAFNAA010000002.1"/>
</dbReference>
<dbReference type="GO" id="GO:0070204">
    <property type="term" value="F:2-succinyl-5-enolpyruvyl-6-hydroxy-3-cyclohexene-1-carboxylic-acid synthase activity"/>
    <property type="evidence" value="ECO:0007669"/>
    <property type="project" value="UniProtKB-UniRule"/>
</dbReference>
<sequence>MSTSAFNRRWAGVVLEAITRHGVRHVCIAPGSRSTPLTLEAAAHAKLTCHTHFDERGLGHMALGMAKALNQPVAVIVTSGTAVANLYPALIEAGLTKEKLVLLTADRPPELVDCGANQAIRQPGMFADHPCVSLNLPRPTPDIPVRWLLSELDTAMHRQAQEGGAVHVNCPFAEPLYGNDTSLYQEWMQPVADWLGGDAPWLTFRHPQASVETDPHWDTLCKRKGVIVAGQMAPEEGAAVAAWAQRLGWPLITDVQSGVSPMLPYADLWLSNPHALERLAEAEIVIQLGGRFISKRVCQWLESLCVQEYWVVAPHSERLDPYHHRSRRVCAGIADWVRAHPAEGQRKPWAIELPALARFAHTQVQKHLGSKLCEASIAHHLNKILPPDGQVFLGNSLIVRLIDALGTLPENYPTYSNRGASGIDGLISTAAGVAKAGGKPTLAIVGDTSALYDLNSMALLRNLGVPFVLIVINNNGGAIFDLLPAPEAERERFYRMPHGLDFSHAAAMFGMAYARPYTWADVGTALRQAYVKNGAMLMELKVADSEGAETLRTLLQQVRDAVIS</sequence>
<dbReference type="GO" id="GO:0030976">
    <property type="term" value="F:thiamine pyrophosphate binding"/>
    <property type="evidence" value="ECO:0007669"/>
    <property type="project" value="UniProtKB-UniRule"/>
</dbReference>
<dbReference type="Proteomes" id="UP000664658">
    <property type="component" value="Unassembled WGS sequence"/>
</dbReference>
<dbReference type="GO" id="GO:0000287">
    <property type="term" value="F:magnesium ion binding"/>
    <property type="evidence" value="ECO:0007669"/>
    <property type="project" value="UniProtKB-UniRule"/>
</dbReference>
<comment type="similarity">
    <text evidence="7">Belongs to the TPP enzyme family. MenD subfamily.</text>
</comment>
<evidence type="ECO:0000259" key="9">
    <source>
        <dbReference type="Pfam" id="PF02776"/>
    </source>
</evidence>
<dbReference type="Pfam" id="PF16582">
    <property type="entry name" value="TPP_enzyme_M_2"/>
    <property type="match status" value="1"/>
</dbReference>
<dbReference type="PANTHER" id="PTHR42916:SF1">
    <property type="entry name" value="PROTEIN PHYLLO, CHLOROPLASTIC"/>
    <property type="match status" value="1"/>
</dbReference>
<dbReference type="InterPro" id="IPR032264">
    <property type="entry name" value="MenD_middle"/>
</dbReference>
<gene>
    <name evidence="7 11" type="primary">menD</name>
    <name evidence="11" type="ORF">J2R62_01775</name>
</gene>
<protein>
    <recommendedName>
        <fullName evidence="7">2-succinyl-5-enolpyruvyl-6-hydroxy-3-cyclohexene-1-carboxylate synthase</fullName>
        <shortName evidence="7">SEPHCHC synthase</shortName>
        <ecNumber evidence="7">2.2.1.9</ecNumber>
    </recommendedName>
    <alternativeName>
        <fullName evidence="7">Menaquinone biosynthesis protein MenD</fullName>
    </alternativeName>
</protein>
<dbReference type="InterPro" id="IPR029061">
    <property type="entry name" value="THDP-binding"/>
</dbReference>
<comment type="pathway">
    <text evidence="7">Quinol/quinone metabolism; menaquinone biosynthesis.</text>
</comment>
<organism evidence="11 12">
    <name type="scientific">Plesiomonas shigelloides</name>
    <name type="common">Aeromonas shigelloides</name>
    <dbReference type="NCBI Taxonomy" id="703"/>
    <lineage>
        <taxon>Bacteria</taxon>
        <taxon>Pseudomonadati</taxon>
        <taxon>Pseudomonadota</taxon>
        <taxon>Gammaproteobacteria</taxon>
        <taxon>Enterobacterales</taxon>
        <taxon>Enterobacteriaceae</taxon>
        <taxon>Plesiomonas</taxon>
    </lineage>
</organism>
<dbReference type="HAMAP" id="MF_01659">
    <property type="entry name" value="MenD"/>
    <property type="match status" value="1"/>
</dbReference>
<name>A0A8I2B4J0_PLESH</name>
<dbReference type="InterPro" id="IPR012001">
    <property type="entry name" value="Thiamin_PyroP_enz_TPP-bd_dom"/>
</dbReference>
<keyword evidence="3 7" id="KW-0479">Metal-binding</keyword>
<dbReference type="GO" id="GO:0030145">
    <property type="term" value="F:manganese ion binding"/>
    <property type="evidence" value="ECO:0007669"/>
    <property type="project" value="UniProtKB-UniRule"/>
</dbReference>
<evidence type="ECO:0000256" key="5">
    <source>
        <dbReference type="ARBA" id="ARBA00023052"/>
    </source>
</evidence>
<reference evidence="11" key="1">
    <citation type="submission" date="2021-03" db="EMBL/GenBank/DDBJ databases">
        <title>Plesiomonas shigelloides zfcc0051, isolated from zebrafish feces.</title>
        <authorList>
            <person name="Vanderhoek Z."/>
            <person name="Gaulke C."/>
        </authorList>
    </citation>
    <scope>NUCLEOTIDE SEQUENCE</scope>
    <source>
        <strain evidence="11">Zfcc0051</strain>
    </source>
</reference>
<accession>A0A8I2B4J0</accession>
<keyword evidence="5 7" id="KW-0786">Thiamine pyrophosphate</keyword>
<dbReference type="EMBL" id="JAFNAA010000002">
    <property type="protein sequence ID" value="MBO1106962.1"/>
    <property type="molecule type" value="Genomic_DNA"/>
</dbReference>
<dbReference type="InterPro" id="IPR029035">
    <property type="entry name" value="DHS-like_NAD/FAD-binding_dom"/>
</dbReference>
<dbReference type="Pfam" id="PF02775">
    <property type="entry name" value="TPP_enzyme_C"/>
    <property type="match status" value="1"/>
</dbReference>
<keyword evidence="6 7" id="KW-0464">Manganese</keyword>
<comment type="cofactor">
    <cofactor evidence="7">
        <name>Mg(2+)</name>
        <dbReference type="ChEBI" id="CHEBI:18420"/>
    </cofactor>
    <cofactor evidence="7">
        <name>Mn(2+)</name>
        <dbReference type="ChEBI" id="CHEBI:29035"/>
    </cofactor>
</comment>
<evidence type="ECO:0000256" key="1">
    <source>
        <dbReference type="ARBA" id="ARBA00022428"/>
    </source>
</evidence>
<evidence type="ECO:0000259" key="10">
    <source>
        <dbReference type="Pfam" id="PF16582"/>
    </source>
</evidence>
<dbReference type="SUPFAM" id="SSF52467">
    <property type="entry name" value="DHS-like NAD/FAD-binding domain"/>
    <property type="match status" value="1"/>
</dbReference>
<proteinExistence type="inferred from homology"/>
<dbReference type="Gene3D" id="3.40.50.970">
    <property type="match status" value="2"/>
</dbReference>
<dbReference type="Pfam" id="PF02776">
    <property type="entry name" value="TPP_enzyme_N"/>
    <property type="match status" value="1"/>
</dbReference>
<keyword evidence="2 7" id="KW-0808">Transferase</keyword>
<dbReference type="EC" id="2.2.1.9" evidence="7"/>
<dbReference type="PIRSF" id="PIRSF004983">
    <property type="entry name" value="MenD"/>
    <property type="match status" value="1"/>
</dbReference>
<feature type="domain" description="Menaquinone biosynthesis protein MenD middle" evidence="10">
    <location>
        <begin position="185"/>
        <end position="393"/>
    </location>
</feature>
<feature type="domain" description="Thiamine pyrophosphate enzyme TPP-binding" evidence="8">
    <location>
        <begin position="427"/>
        <end position="539"/>
    </location>
</feature>
<comment type="cofactor">
    <cofactor evidence="7">
        <name>thiamine diphosphate</name>
        <dbReference type="ChEBI" id="CHEBI:58937"/>
    </cofactor>
    <text evidence="7">Binds 1 thiamine pyrophosphate per subunit.</text>
</comment>
<evidence type="ECO:0000259" key="8">
    <source>
        <dbReference type="Pfam" id="PF02775"/>
    </source>
</evidence>
<comment type="function">
    <text evidence="7">Catalyzes the thiamine diphosphate-dependent decarboxylation of 2-oxoglutarate and the subsequent addition of the resulting succinic semialdehyde-thiamine pyrophosphate anion to isochorismate to yield 2-succinyl-5-enolpyruvyl-6-hydroxy-3-cyclohexene-1-carboxylate (SEPHCHC).</text>
</comment>
<evidence type="ECO:0000256" key="6">
    <source>
        <dbReference type="ARBA" id="ARBA00023211"/>
    </source>
</evidence>
<feature type="domain" description="Thiamine pyrophosphate enzyme N-terminal TPP-binding" evidence="9">
    <location>
        <begin position="12"/>
        <end position="118"/>
    </location>
</feature>
<dbReference type="UniPathway" id="UPA01057">
    <property type="reaction ID" value="UER00164"/>
</dbReference>
<evidence type="ECO:0000256" key="4">
    <source>
        <dbReference type="ARBA" id="ARBA00022842"/>
    </source>
</evidence>
<dbReference type="InterPro" id="IPR011766">
    <property type="entry name" value="TPP_enzyme_TPP-bd"/>
</dbReference>
<keyword evidence="4 7" id="KW-0460">Magnesium</keyword>
<evidence type="ECO:0000313" key="11">
    <source>
        <dbReference type="EMBL" id="MBO1106962.1"/>
    </source>
</evidence>
<comment type="catalytic activity">
    <reaction evidence="7">
        <text>isochorismate + 2-oxoglutarate + H(+) = 5-enolpyruvoyl-6-hydroxy-2-succinyl-cyclohex-3-ene-1-carboxylate + CO2</text>
        <dbReference type="Rhea" id="RHEA:25593"/>
        <dbReference type="ChEBI" id="CHEBI:15378"/>
        <dbReference type="ChEBI" id="CHEBI:16526"/>
        <dbReference type="ChEBI" id="CHEBI:16810"/>
        <dbReference type="ChEBI" id="CHEBI:29780"/>
        <dbReference type="ChEBI" id="CHEBI:58818"/>
        <dbReference type="EC" id="2.2.1.9"/>
    </reaction>
</comment>
<dbReference type="NCBIfam" id="TIGR00173">
    <property type="entry name" value="menD"/>
    <property type="match status" value="1"/>
</dbReference>
<dbReference type="InterPro" id="IPR004433">
    <property type="entry name" value="MenaQ_synth_MenD"/>
</dbReference>
<dbReference type="CDD" id="cd07037">
    <property type="entry name" value="TPP_PYR_MenD"/>
    <property type="match status" value="1"/>
</dbReference>
<evidence type="ECO:0000313" key="12">
    <source>
        <dbReference type="Proteomes" id="UP000664658"/>
    </source>
</evidence>
<dbReference type="SUPFAM" id="SSF52518">
    <property type="entry name" value="Thiamin diphosphate-binding fold (THDP-binding)"/>
    <property type="match status" value="2"/>
</dbReference>
<dbReference type="PANTHER" id="PTHR42916">
    <property type="entry name" value="2-SUCCINYL-5-ENOLPYRUVYL-6-HYDROXY-3-CYCLOHEXENE-1-CARBOXYLATE SYNTHASE"/>
    <property type="match status" value="1"/>
</dbReference>
<dbReference type="AlphaFoldDB" id="A0A8I2B4J0"/>
<evidence type="ECO:0000256" key="3">
    <source>
        <dbReference type="ARBA" id="ARBA00022723"/>
    </source>
</evidence>
<dbReference type="Gene3D" id="3.40.50.1220">
    <property type="entry name" value="TPP-binding domain"/>
    <property type="match status" value="1"/>
</dbReference>
<keyword evidence="1 7" id="KW-0474">Menaquinone biosynthesis</keyword>
<comment type="caution">
    <text evidence="11">The sequence shown here is derived from an EMBL/GenBank/DDBJ whole genome shotgun (WGS) entry which is preliminary data.</text>
</comment>
<dbReference type="UniPathway" id="UPA00079"/>